<dbReference type="EMBL" id="JABEBT010000062">
    <property type="protein sequence ID" value="KAF7634215.1"/>
    <property type="molecule type" value="Genomic_DNA"/>
</dbReference>
<dbReference type="GO" id="GO:0005524">
    <property type="term" value="F:ATP binding"/>
    <property type="evidence" value="ECO:0007669"/>
    <property type="project" value="InterPro"/>
</dbReference>
<dbReference type="AlphaFoldDB" id="A0A8S9ZLP8"/>
<dbReference type="InterPro" id="IPR000719">
    <property type="entry name" value="Prot_kinase_dom"/>
</dbReference>
<dbReference type="Pfam" id="PF00069">
    <property type="entry name" value="Pkinase"/>
    <property type="match status" value="1"/>
</dbReference>
<organism evidence="2 3">
    <name type="scientific">Meloidogyne graminicola</name>
    <dbReference type="NCBI Taxonomy" id="189291"/>
    <lineage>
        <taxon>Eukaryota</taxon>
        <taxon>Metazoa</taxon>
        <taxon>Ecdysozoa</taxon>
        <taxon>Nematoda</taxon>
        <taxon>Chromadorea</taxon>
        <taxon>Rhabditida</taxon>
        <taxon>Tylenchina</taxon>
        <taxon>Tylenchomorpha</taxon>
        <taxon>Tylenchoidea</taxon>
        <taxon>Meloidogynidae</taxon>
        <taxon>Meloidogyninae</taxon>
        <taxon>Meloidogyne</taxon>
    </lineage>
</organism>
<comment type="caution">
    <text evidence="2">The sequence shown here is derived from an EMBL/GenBank/DDBJ whole genome shotgun (WGS) entry which is preliminary data.</text>
</comment>
<gene>
    <name evidence="2" type="ORF">Mgra_00006394</name>
</gene>
<dbReference type="OrthoDB" id="8596411at2759"/>
<keyword evidence="3" id="KW-1185">Reference proteome</keyword>
<dbReference type="GO" id="GO:0044773">
    <property type="term" value="P:mitotic DNA damage checkpoint signaling"/>
    <property type="evidence" value="ECO:0007669"/>
    <property type="project" value="TreeGrafter"/>
</dbReference>
<name>A0A8S9ZLP8_9BILA</name>
<evidence type="ECO:0000313" key="3">
    <source>
        <dbReference type="Proteomes" id="UP000605970"/>
    </source>
</evidence>
<dbReference type="SUPFAM" id="SSF56112">
    <property type="entry name" value="Protein kinase-like (PK-like)"/>
    <property type="match status" value="1"/>
</dbReference>
<dbReference type="InterPro" id="IPR011009">
    <property type="entry name" value="Kinase-like_dom_sf"/>
</dbReference>
<dbReference type="PANTHER" id="PTHR44167">
    <property type="entry name" value="OVARIAN-SPECIFIC SERINE/THREONINE-PROTEIN KINASE LOK-RELATED"/>
    <property type="match status" value="1"/>
</dbReference>
<dbReference type="PROSITE" id="PS50011">
    <property type="entry name" value="PROTEIN_KINASE_DOM"/>
    <property type="match status" value="1"/>
</dbReference>
<dbReference type="PANTHER" id="PTHR44167:SF24">
    <property type="entry name" value="SERINE_THREONINE-PROTEIN KINASE CHK2"/>
    <property type="match status" value="1"/>
</dbReference>
<proteinExistence type="predicted"/>
<evidence type="ECO:0000313" key="2">
    <source>
        <dbReference type="EMBL" id="KAF7634215.1"/>
    </source>
</evidence>
<dbReference type="Gene3D" id="1.10.510.10">
    <property type="entry name" value="Transferase(Phosphotransferase) domain 1"/>
    <property type="match status" value="1"/>
</dbReference>
<reference evidence="2" key="1">
    <citation type="journal article" date="2020" name="Ecol. Evol.">
        <title>Genome structure and content of the rice root-knot nematode (Meloidogyne graminicola).</title>
        <authorList>
            <person name="Phan N.T."/>
            <person name="Danchin E.G.J."/>
            <person name="Klopp C."/>
            <person name="Perfus-Barbeoch L."/>
            <person name="Kozlowski D.K."/>
            <person name="Koutsovoulos G.D."/>
            <person name="Lopez-Roques C."/>
            <person name="Bouchez O."/>
            <person name="Zahm M."/>
            <person name="Besnard G."/>
            <person name="Bellafiore S."/>
        </authorList>
    </citation>
    <scope>NUCLEOTIDE SEQUENCE</scope>
    <source>
        <strain evidence="2">VN-18</strain>
    </source>
</reference>
<keyword evidence="2" id="KW-0418">Kinase</keyword>
<dbReference type="GO" id="GO:0004674">
    <property type="term" value="F:protein serine/threonine kinase activity"/>
    <property type="evidence" value="ECO:0007669"/>
    <property type="project" value="TreeGrafter"/>
</dbReference>
<accession>A0A8S9ZLP8</accession>
<dbReference type="SMART" id="SM00220">
    <property type="entry name" value="S_TKc"/>
    <property type="match status" value="1"/>
</dbReference>
<dbReference type="GO" id="GO:0005634">
    <property type="term" value="C:nucleus"/>
    <property type="evidence" value="ECO:0007669"/>
    <property type="project" value="TreeGrafter"/>
</dbReference>
<keyword evidence="2" id="KW-0808">Transferase</keyword>
<evidence type="ECO:0000259" key="1">
    <source>
        <dbReference type="PROSITE" id="PS50011"/>
    </source>
</evidence>
<sequence>MFFGRLFLLKKDLDQGWRFPEFHTILNFLALEMQLLYLLNILIFLLILNLPELFSGCTPSKKNKTCKCGQYRLTELINLSFPSQNQSQPLILEITSSEIVHGRRGTISSVCHAYWPQQNNCYALKKYNRSLQLANNEIEVLEYFNTLNDNERNHIIKIQGSSIDNPPNNNNVLKYIVMDLAGMNLEEYYNNNFNENDRELLIINIIKCAAKALEQFHKHGIHLDIKATNFVLPYGKQSLELCILIDFSGSVITKGRKIEVDEFVGTLPYIPPEYYNKQIKNFHPSFDIYSFGVMMYKFLKNIREDRFEVNLELVTTNEYLDQLAKDCMNENPRLRPSISQILEILN</sequence>
<dbReference type="CDD" id="cd00180">
    <property type="entry name" value="PKc"/>
    <property type="match status" value="1"/>
</dbReference>
<dbReference type="Proteomes" id="UP000605970">
    <property type="component" value="Unassembled WGS sequence"/>
</dbReference>
<feature type="domain" description="Protein kinase" evidence="1">
    <location>
        <begin position="93"/>
        <end position="346"/>
    </location>
</feature>
<dbReference type="GO" id="GO:0005737">
    <property type="term" value="C:cytoplasm"/>
    <property type="evidence" value="ECO:0007669"/>
    <property type="project" value="TreeGrafter"/>
</dbReference>
<protein>
    <submittedName>
        <fullName evidence="2">Protein kinase domain-containing protein</fullName>
    </submittedName>
</protein>